<reference evidence="7" key="3">
    <citation type="submission" date="2025-09" db="UniProtKB">
        <authorList>
            <consortium name="Ensembl"/>
        </authorList>
    </citation>
    <scope>IDENTIFICATION</scope>
</reference>
<proteinExistence type="predicted"/>
<keyword evidence="2" id="KW-0812">Transmembrane</keyword>
<evidence type="ECO:0000256" key="4">
    <source>
        <dbReference type="ARBA" id="ARBA00022968"/>
    </source>
</evidence>
<dbReference type="InterPro" id="IPR016187">
    <property type="entry name" value="CTDL_fold"/>
</dbReference>
<keyword evidence="6" id="KW-0472">Membrane</keyword>
<evidence type="ECO:0000256" key="2">
    <source>
        <dbReference type="ARBA" id="ARBA00022692"/>
    </source>
</evidence>
<dbReference type="PANTHER" id="PTHR22800">
    <property type="entry name" value="C-TYPE LECTIN PROTEINS"/>
    <property type="match status" value="1"/>
</dbReference>
<dbReference type="GO" id="GO:0045954">
    <property type="term" value="P:positive regulation of natural killer cell mediated cytotoxicity"/>
    <property type="evidence" value="ECO:0007669"/>
    <property type="project" value="TreeGrafter"/>
</dbReference>
<evidence type="ECO:0000256" key="1">
    <source>
        <dbReference type="ARBA" id="ARBA00004606"/>
    </source>
</evidence>
<dbReference type="Ensembl" id="ENSGAGT00000020709.1">
    <property type="protein sequence ID" value="ENSGAGP00000018171.1"/>
    <property type="gene ID" value="ENSGAGG00000013457.1"/>
</dbReference>
<dbReference type="InterPro" id="IPR050919">
    <property type="entry name" value="NKG2/CD94_NK_receptors"/>
</dbReference>
<organism evidence="7 8">
    <name type="scientific">Gopherus agassizii</name>
    <name type="common">Agassiz's desert tortoise</name>
    <dbReference type="NCBI Taxonomy" id="38772"/>
    <lineage>
        <taxon>Eukaryota</taxon>
        <taxon>Metazoa</taxon>
        <taxon>Chordata</taxon>
        <taxon>Craniata</taxon>
        <taxon>Vertebrata</taxon>
        <taxon>Euteleostomi</taxon>
        <taxon>Archelosauria</taxon>
        <taxon>Testudinata</taxon>
        <taxon>Testudines</taxon>
        <taxon>Cryptodira</taxon>
        <taxon>Durocryptodira</taxon>
        <taxon>Testudinoidea</taxon>
        <taxon>Testudinidae</taxon>
        <taxon>Gopherus</taxon>
    </lineage>
</organism>
<sequence length="198" mass="22808">HIMLILNSVKPLLNKQGLRQEIRYKGIPFPGHFLFLFSLMKLLTIQIIRVSHDGDTIPLRTGMRLTKMSCTLCPPNWQRMGDDTCYYISSGKKTWEGSRNFCASQNSTLLMIKDKQKIFKPPFPTGRKREFFLSPCPGSFTYSQTIRQSEIVGRNSPFFLAIITFLLSLEYEAVSPSLKDQLLTPCQLHFRSYTKDNT</sequence>
<reference evidence="7" key="2">
    <citation type="submission" date="2025-08" db="UniProtKB">
        <authorList>
            <consortium name="Ensembl"/>
        </authorList>
    </citation>
    <scope>IDENTIFICATION</scope>
</reference>
<keyword evidence="4" id="KW-0735">Signal-anchor</keyword>
<dbReference type="GO" id="GO:0002223">
    <property type="term" value="P:stimulatory C-type lectin receptor signaling pathway"/>
    <property type="evidence" value="ECO:0007669"/>
    <property type="project" value="TreeGrafter"/>
</dbReference>
<dbReference type="GO" id="GO:0016020">
    <property type="term" value="C:membrane"/>
    <property type="evidence" value="ECO:0007669"/>
    <property type="project" value="UniProtKB-SubCell"/>
</dbReference>
<comment type="subcellular location">
    <subcellularLocation>
        <location evidence="1">Membrane</location>
        <topology evidence="1">Single-pass type II membrane protein</topology>
    </subcellularLocation>
</comment>
<evidence type="ECO:0000313" key="7">
    <source>
        <dbReference type="Ensembl" id="ENSGAGP00000018171.1"/>
    </source>
</evidence>
<keyword evidence="3" id="KW-0430">Lectin</keyword>
<dbReference type="AlphaFoldDB" id="A0A452HSV0"/>
<evidence type="ECO:0000313" key="8">
    <source>
        <dbReference type="Proteomes" id="UP000291020"/>
    </source>
</evidence>
<dbReference type="Proteomes" id="UP000291020">
    <property type="component" value="Unassembled WGS sequence"/>
</dbReference>
<evidence type="ECO:0000256" key="3">
    <source>
        <dbReference type="ARBA" id="ARBA00022734"/>
    </source>
</evidence>
<reference evidence="8" key="1">
    <citation type="journal article" date="2017" name="PLoS ONE">
        <title>The Agassiz's desert tortoise genome provides a resource for the conservation of a threatened species.</title>
        <authorList>
            <person name="Tollis M."/>
            <person name="DeNardo D.F."/>
            <person name="Cornelius J.A."/>
            <person name="Dolby G.A."/>
            <person name="Edwards T."/>
            <person name="Henen B.T."/>
            <person name="Karl A.E."/>
            <person name="Murphy R.W."/>
            <person name="Kusumi K."/>
        </authorList>
    </citation>
    <scope>NUCLEOTIDE SEQUENCE [LARGE SCALE GENOMIC DNA]</scope>
</reference>
<dbReference type="STRING" id="38772.ENSGAGP00000018171"/>
<evidence type="ECO:0008006" key="9">
    <source>
        <dbReference type="Google" id="ProtNLM"/>
    </source>
</evidence>
<evidence type="ECO:0000256" key="6">
    <source>
        <dbReference type="ARBA" id="ARBA00023136"/>
    </source>
</evidence>
<evidence type="ECO:0000256" key="5">
    <source>
        <dbReference type="ARBA" id="ARBA00022989"/>
    </source>
</evidence>
<dbReference type="Gene3D" id="3.10.100.10">
    <property type="entry name" value="Mannose-Binding Protein A, subunit A"/>
    <property type="match status" value="1"/>
</dbReference>
<dbReference type="PANTHER" id="PTHR22800:SF252">
    <property type="entry name" value="NATURAL KILLER CELLS ANTIGEN CD94"/>
    <property type="match status" value="1"/>
</dbReference>
<accession>A0A452HSV0</accession>
<protein>
    <recommendedName>
        <fullName evidence="9">C-type lectin domain-containing protein</fullName>
    </recommendedName>
</protein>
<name>A0A452HSV0_9SAUR</name>
<keyword evidence="5" id="KW-1133">Transmembrane helix</keyword>
<dbReference type="GO" id="GO:0030246">
    <property type="term" value="F:carbohydrate binding"/>
    <property type="evidence" value="ECO:0007669"/>
    <property type="project" value="UniProtKB-KW"/>
</dbReference>
<dbReference type="SUPFAM" id="SSF56436">
    <property type="entry name" value="C-type lectin-like"/>
    <property type="match status" value="1"/>
</dbReference>
<dbReference type="InterPro" id="IPR016186">
    <property type="entry name" value="C-type_lectin-like/link_sf"/>
</dbReference>
<keyword evidence="8" id="KW-1185">Reference proteome</keyword>